<reference evidence="3" key="1">
    <citation type="submission" date="2016-10" db="EMBL/GenBank/DDBJ databases">
        <authorList>
            <person name="Varghese N."/>
            <person name="Submissions S."/>
        </authorList>
    </citation>
    <scope>NUCLEOTIDE SEQUENCE [LARGE SCALE GENOMIC DNA]</scope>
    <source>
        <strain evidence="3">DSM 26542</strain>
    </source>
</reference>
<dbReference type="OrthoDB" id="43316at2"/>
<accession>A0A1I3LL89</accession>
<protein>
    <submittedName>
        <fullName evidence="2">WYL domain-containing protein</fullName>
    </submittedName>
</protein>
<feature type="domain" description="WYL" evidence="1">
    <location>
        <begin position="116"/>
        <end position="182"/>
    </location>
</feature>
<gene>
    <name evidence="2" type="ORF">SAMN04487893_101375</name>
</gene>
<dbReference type="PROSITE" id="PS52050">
    <property type="entry name" value="WYL"/>
    <property type="match status" value="1"/>
</dbReference>
<dbReference type="EMBL" id="FORU01000001">
    <property type="protein sequence ID" value="SFI85300.1"/>
    <property type="molecule type" value="Genomic_DNA"/>
</dbReference>
<dbReference type="PANTHER" id="PTHR34580">
    <property type="match status" value="1"/>
</dbReference>
<dbReference type="RefSeq" id="WP_090677737.1">
    <property type="nucleotide sequence ID" value="NZ_FORU01000001.1"/>
</dbReference>
<dbReference type="InterPro" id="IPR051534">
    <property type="entry name" value="CBASS_pafABC_assoc_protein"/>
</dbReference>
<dbReference type="Pfam" id="PF13280">
    <property type="entry name" value="WYL"/>
    <property type="match status" value="1"/>
</dbReference>
<dbReference type="AlphaFoldDB" id="A0A1I3LL89"/>
<dbReference type="STRING" id="1150112.SAMN04487893_101375"/>
<organism evidence="2 3">
    <name type="scientific">Myroides guanonis</name>
    <dbReference type="NCBI Taxonomy" id="1150112"/>
    <lineage>
        <taxon>Bacteria</taxon>
        <taxon>Pseudomonadati</taxon>
        <taxon>Bacteroidota</taxon>
        <taxon>Flavobacteriia</taxon>
        <taxon>Flavobacteriales</taxon>
        <taxon>Flavobacteriaceae</taxon>
        <taxon>Myroides</taxon>
    </lineage>
</organism>
<evidence type="ECO:0000313" key="3">
    <source>
        <dbReference type="Proteomes" id="UP000243887"/>
    </source>
</evidence>
<dbReference type="PANTHER" id="PTHR34580:SF9">
    <property type="entry name" value="SLL5097 PROTEIN"/>
    <property type="match status" value="1"/>
</dbReference>
<dbReference type="InterPro" id="IPR026881">
    <property type="entry name" value="WYL_dom"/>
</dbReference>
<evidence type="ECO:0000259" key="1">
    <source>
        <dbReference type="Pfam" id="PF13280"/>
    </source>
</evidence>
<evidence type="ECO:0000313" key="2">
    <source>
        <dbReference type="EMBL" id="SFI85300.1"/>
    </source>
</evidence>
<dbReference type="Proteomes" id="UP000243887">
    <property type="component" value="Unassembled WGS sequence"/>
</dbReference>
<name>A0A1I3LL89_9FLAO</name>
<sequence>MKLKIIYLSLNYIKDFPYVNMERLLEFLERHDIQRSDRSVYRMFKNLKEEYGIEVIWDATKGGYYLPEEEETTILKFLKLVEHFVTADLFTTNFSDNTKLLEVVEYEHHREFVQLEVFKELLSAIQHRFEVRFSHYSYYHLRQKEYCVKPLYFKQYQNRWYLIADVQGVFKSFGLDRISEIQTTQVVFQPRLEEAKELYAGIVGLNYSDSERQRIVLEFDISQKPYIESLPMHHTQKEIKTGNANTYTIELFIAPNFEFQQQVQKYGNLVRVVEGEVIINN</sequence>
<keyword evidence="3" id="KW-1185">Reference proteome</keyword>
<proteinExistence type="predicted"/>